<comment type="caution">
    <text evidence="1">The sequence shown here is derived from an EMBL/GenBank/DDBJ whole genome shotgun (WGS) entry which is preliminary data.</text>
</comment>
<dbReference type="Proteomes" id="UP000034980">
    <property type="component" value="Unassembled WGS sequence"/>
</dbReference>
<evidence type="ECO:0000313" key="2">
    <source>
        <dbReference type="Proteomes" id="UP000034980"/>
    </source>
</evidence>
<protein>
    <submittedName>
        <fullName evidence="1">Uncharacterized protein</fullName>
    </submittedName>
</protein>
<reference evidence="1 2" key="1">
    <citation type="submission" date="2013-11" db="EMBL/GenBank/DDBJ databases">
        <title>Single cell genomics of uncultured Tannerella BU063 (oral taxon 286).</title>
        <authorList>
            <person name="Beall C.J."/>
            <person name="Campbell A.G."/>
            <person name="Griffen A.L."/>
            <person name="Podar M."/>
            <person name="Leys E.J."/>
        </authorList>
    </citation>
    <scope>NUCLEOTIDE SEQUENCE [LARGE SCALE GENOMIC DNA]</scope>
    <source>
        <strain evidence="1">Cell 8/11</strain>
    </source>
</reference>
<organism evidence="1 2">
    <name type="scientific">Tannerella sp. oral taxon BU063 isolate Cell 8/11</name>
    <dbReference type="NCBI Taxonomy" id="1411915"/>
    <lineage>
        <taxon>Bacteria</taxon>
        <taxon>Pseudomonadati</taxon>
        <taxon>Bacteroidota</taxon>
        <taxon>Bacteroidia</taxon>
        <taxon>Bacteroidales</taxon>
        <taxon>Tannerellaceae</taxon>
        <taxon>Tannerella</taxon>
    </lineage>
</organism>
<dbReference type="AlphaFoldDB" id="W2CXU8"/>
<name>W2CXU8_9BACT</name>
<gene>
    <name evidence="1" type="ORF">T235_12460</name>
</gene>
<proteinExistence type="predicted"/>
<sequence>MEIKMTRDFTPNTTVIGPRTLCGAKQIVGKHVFDTITLFFGDLLPRKDF</sequence>
<evidence type="ECO:0000313" key="1">
    <source>
        <dbReference type="EMBL" id="ETK11990.1"/>
    </source>
</evidence>
<accession>W2CXU8</accession>
<dbReference type="EMBL" id="AYYF01001433">
    <property type="protein sequence ID" value="ETK11990.1"/>
    <property type="molecule type" value="Genomic_DNA"/>
</dbReference>